<sequence length="69" mass="7711">MKIIGLSILGLLFIGIYLCLLYELFFKGDKIGYLKTALSFGSISLSFGFIFMNLILLIVIIFAVKKVKS</sequence>
<keyword evidence="1" id="KW-0472">Membrane</keyword>
<evidence type="ECO:0000313" key="2">
    <source>
        <dbReference type="EMBL" id="EKE77205.1"/>
    </source>
</evidence>
<dbReference type="AlphaFoldDB" id="K2KIY1"/>
<protein>
    <submittedName>
        <fullName evidence="2">Uncharacterized protein</fullName>
    </submittedName>
</protein>
<dbReference type="STRING" id="740709.A10D4_13516"/>
<keyword evidence="1" id="KW-0812">Transmembrane</keyword>
<feature type="transmembrane region" description="Helical" evidence="1">
    <location>
        <begin position="37"/>
        <end position="64"/>
    </location>
</feature>
<proteinExistence type="predicted"/>
<reference evidence="2 3" key="1">
    <citation type="journal article" date="2012" name="J. Bacteriol.">
        <title>Genome Sequence of Idiomarina xiamenensis Type Strain 10-D-4.</title>
        <authorList>
            <person name="Lai Q."/>
            <person name="Wang L."/>
            <person name="Wang W."/>
            <person name="Shao Z."/>
        </authorList>
    </citation>
    <scope>NUCLEOTIDE SEQUENCE [LARGE SCALE GENOMIC DNA]</scope>
    <source>
        <strain evidence="2 3">10-D-4</strain>
    </source>
</reference>
<dbReference type="EMBL" id="AMRG01000055">
    <property type="protein sequence ID" value="EKE77205.1"/>
    <property type="molecule type" value="Genomic_DNA"/>
</dbReference>
<evidence type="ECO:0000313" key="3">
    <source>
        <dbReference type="Proteomes" id="UP000014115"/>
    </source>
</evidence>
<keyword evidence="1" id="KW-1133">Transmembrane helix</keyword>
<organism evidence="2 3">
    <name type="scientific">Idiomarina xiamenensis 10-D-4</name>
    <dbReference type="NCBI Taxonomy" id="740709"/>
    <lineage>
        <taxon>Bacteria</taxon>
        <taxon>Pseudomonadati</taxon>
        <taxon>Pseudomonadota</taxon>
        <taxon>Gammaproteobacteria</taxon>
        <taxon>Alteromonadales</taxon>
        <taxon>Idiomarinaceae</taxon>
        <taxon>Idiomarina</taxon>
    </lineage>
</organism>
<name>K2KIY1_9GAMM</name>
<comment type="caution">
    <text evidence="2">The sequence shown here is derived from an EMBL/GenBank/DDBJ whole genome shotgun (WGS) entry which is preliminary data.</text>
</comment>
<feature type="transmembrane region" description="Helical" evidence="1">
    <location>
        <begin position="6"/>
        <end position="25"/>
    </location>
</feature>
<evidence type="ECO:0000256" key="1">
    <source>
        <dbReference type="SAM" id="Phobius"/>
    </source>
</evidence>
<keyword evidence="3" id="KW-1185">Reference proteome</keyword>
<dbReference type="Proteomes" id="UP000014115">
    <property type="component" value="Unassembled WGS sequence"/>
</dbReference>
<accession>K2KIY1</accession>
<gene>
    <name evidence="2" type="ORF">A10D4_13516</name>
</gene>